<dbReference type="InterPro" id="IPR050093">
    <property type="entry name" value="ABC_SmlMolc_Importer"/>
</dbReference>
<reference evidence="3 4" key="1">
    <citation type="journal article" date="2018" name="Nat. Biotechnol.">
        <title>A standardized bacterial taxonomy based on genome phylogeny substantially revises the tree of life.</title>
        <authorList>
            <person name="Parks D.H."/>
            <person name="Chuvochina M."/>
            <person name="Waite D.W."/>
            <person name="Rinke C."/>
            <person name="Skarshewski A."/>
            <person name="Chaumeil P.A."/>
            <person name="Hugenholtz P."/>
        </authorList>
    </citation>
    <scope>NUCLEOTIDE SEQUENCE [LARGE SCALE GENOMIC DNA]</scope>
    <source>
        <strain evidence="3">UBA11482</strain>
    </source>
</reference>
<evidence type="ECO:0000313" key="4">
    <source>
        <dbReference type="Proteomes" id="UP000262954"/>
    </source>
</evidence>
<dbReference type="SUPFAM" id="SSF52540">
    <property type="entry name" value="P-loop containing nucleoside triphosphate hydrolases"/>
    <property type="match status" value="1"/>
</dbReference>
<dbReference type="InterPro" id="IPR003439">
    <property type="entry name" value="ABC_transporter-like_ATP-bd"/>
</dbReference>
<name>A0A354M100_9BACT</name>
<dbReference type="PANTHER" id="PTHR42781">
    <property type="entry name" value="SPERMIDINE/PUTRESCINE IMPORT ATP-BINDING PROTEIN POTA"/>
    <property type="match status" value="1"/>
</dbReference>
<organism evidence="3 4">
    <name type="scientific">Coprobacter fastidiosus</name>
    <dbReference type="NCBI Taxonomy" id="1099853"/>
    <lineage>
        <taxon>Bacteria</taxon>
        <taxon>Pseudomonadati</taxon>
        <taxon>Bacteroidota</taxon>
        <taxon>Bacteroidia</taxon>
        <taxon>Bacteroidales</taxon>
        <taxon>Barnesiellaceae</taxon>
        <taxon>Coprobacter</taxon>
    </lineage>
</organism>
<evidence type="ECO:0000256" key="1">
    <source>
        <dbReference type="ARBA" id="ARBA00022448"/>
    </source>
</evidence>
<dbReference type="Pfam" id="PF00005">
    <property type="entry name" value="ABC_tran"/>
    <property type="match status" value="1"/>
</dbReference>
<sequence length="137" mass="16343">PLEKDCKVAFLFQEYRLLPHLTVYENIALSRSSCMREETARKEITEILEQLDMRNCIDRFPETLSGGECQRVVLARMMFFPASLYLLDEPFKGLDFDLKQRVMDYLRKWQVRYGKTILYVTHQDDETRIADKIVRIQ</sequence>
<dbReference type="InterPro" id="IPR027417">
    <property type="entry name" value="P-loop_NTPase"/>
</dbReference>
<feature type="domain" description="ABC transporter" evidence="2">
    <location>
        <begin position="7"/>
        <end position="91"/>
    </location>
</feature>
<dbReference type="GO" id="GO:0005524">
    <property type="term" value="F:ATP binding"/>
    <property type="evidence" value="ECO:0007669"/>
    <property type="project" value="InterPro"/>
</dbReference>
<dbReference type="AlphaFoldDB" id="A0A354M100"/>
<evidence type="ECO:0000259" key="2">
    <source>
        <dbReference type="Pfam" id="PF00005"/>
    </source>
</evidence>
<comment type="caution">
    <text evidence="3">The sequence shown here is derived from an EMBL/GenBank/DDBJ whole genome shotgun (WGS) entry which is preliminary data.</text>
</comment>
<dbReference type="EMBL" id="DNWC01000056">
    <property type="protein sequence ID" value="HBJ08189.1"/>
    <property type="molecule type" value="Genomic_DNA"/>
</dbReference>
<feature type="non-terminal residue" evidence="3">
    <location>
        <position position="1"/>
    </location>
</feature>
<dbReference type="PANTHER" id="PTHR42781:SF4">
    <property type="entry name" value="SPERMIDINE_PUTRESCINE IMPORT ATP-BINDING PROTEIN POTA"/>
    <property type="match status" value="1"/>
</dbReference>
<proteinExistence type="predicted"/>
<keyword evidence="1" id="KW-0813">Transport</keyword>
<dbReference type="Proteomes" id="UP000262954">
    <property type="component" value="Unassembled WGS sequence"/>
</dbReference>
<protein>
    <submittedName>
        <fullName evidence="3">ABC transporter</fullName>
    </submittedName>
</protein>
<accession>A0A354M100</accession>
<dbReference type="GO" id="GO:0016887">
    <property type="term" value="F:ATP hydrolysis activity"/>
    <property type="evidence" value="ECO:0007669"/>
    <property type="project" value="InterPro"/>
</dbReference>
<gene>
    <name evidence="3" type="ORF">DDY73_04230</name>
</gene>
<evidence type="ECO:0000313" key="3">
    <source>
        <dbReference type="EMBL" id="HBJ08189.1"/>
    </source>
</evidence>
<dbReference type="Gene3D" id="3.40.50.300">
    <property type="entry name" value="P-loop containing nucleotide triphosphate hydrolases"/>
    <property type="match status" value="1"/>
</dbReference>